<reference evidence="3 4" key="1">
    <citation type="submission" date="2019-08" db="EMBL/GenBank/DDBJ databases">
        <authorList>
            <person name="Liang Q."/>
        </authorList>
    </citation>
    <scope>NUCLEOTIDE SEQUENCE [LARGE SCALE GENOMIC DNA]</scope>
    <source>
        <strain evidence="3 4">V1718</strain>
    </source>
</reference>
<dbReference type="EMBL" id="CP042467">
    <property type="protein sequence ID" value="QED27143.1"/>
    <property type="molecule type" value="Genomic_DNA"/>
</dbReference>
<evidence type="ECO:0000313" key="3">
    <source>
        <dbReference type="EMBL" id="QED27143.1"/>
    </source>
</evidence>
<accession>A0A5B8XSW5</accession>
<gene>
    <name evidence="3" type="ORF">FRD01_07780</name>
</gene>
<name>A0A5B8XSW5_9DELT</name>
<evidence type="ECO:0000313" key="4">
    <source>
        <dbReference type="Proteomes" id="UP000321595"/>
    </source>
</evidence>
<protein>
    <submittedName>
        <fullName evidence="3">Tetratricopeptide repeat protein</fullName>
    </submittedName>
</protein>
<feature type="chain" id="PRO_5023143807" evidence="2">
    <location>
        <begin position="21"/>
        <end position="317"/>
    </location>
</feature>
<dbReference type="SUPFAM" id="SSF48452">
    <property type="entry name" value="TPR-like"/>
    <property type="match status" value="1"/>
</dbReference>
<proteinExistence type="predicted"/>
<dbReference type="Pfam" id="PF14559">
    <property type="entry name" value="TPR_19"/>
    <property type="match status" value="1"/>
</dbReference>
<dbReference type="Proteomes" id="UP000321595">
    <property type="component" value="Chromosome"/>
</dbReference>
<feature type="coiled-coil region" evidence="1">
    <location>
        <begin position="56"/>
        <end position="83"/>
    </location>
</feature>
<keyword evidence="4" id="KW-1185">Reference proteome</keyword>
<evidence type="ECO:0000256" key="1">
    <source>
        <dbReference type="SAM" id="Coils"/>
    </source>
</evidence>
<keyword evidence="2" id="KW-0732">Signal</keyword>
<evidence type="ECO:0000256" key="2">
    <source>
        <dbReference type="SAM" id="SignalP"/>
    </source>
</evidence>
<dbReference type="AlphaFoldDB" id="A0A5B8XSW5"/>
<sequence length="317" mass="36052">MRKRLTALLALLILGSFACKEDPMREGMAAVLGGNPNLAKTSFEKVLKTDPKNVEARRMMAEVHRLNKDYHLAEEQLQTLLEESKEDQSPEAKTFRKRVDQQLTDIYSEWVDTLDPTQDPARFEEITKRGLDHNPRSNRLNTLLVEFYLERADRLVEKGDKAGAAQALEEVSKYPGLPTQRADAQQRARNLKLEVFTETVDAHIKGKEEEWASSQRWDAARKTLSQRLRAEVDRKLNPRNDEHLKTAQDSLNEKLGAARVALMAELTGVDFKDAGEWQEKDLPAVEVKDISMVRGEVSATLVMRQQDAVRAAFEKTN</sequence>
<keyword evidence="1" id="KW-0175">Coiled coil</keyword>
<dbReference type="InterPro" id="IPR011990">
    <property type="entry name" value="TPR-like_helical_dom_sf"/>
</dbReference>
<dbReference type="RefSeq" id="WP_146958828.1">
    <property type="nucleotide sequence ID" value="NZ_CP042467.1"/>
</dbReference>
<feature type="signal peptide" evidence="2">
    <location>
        <begin position="1"/>
        <end position="20"/>
    </location>
</feature>
<dbReference type="KEGG" id="bbae:FRD01_07780"/>
<dbReference type="PROSITE" id="PS51257">
    <property type="entry name" value="PROKAR_LIPOPROTEIN"/>
    <property type="match status" value="1"/>
</dbReference>
<dbReference type="Gene3D" id="1.25.40.10">
    <property type="entry name" value="Tetratricopeptide repeat domain"/>
    <property type="match status" value="1"/>
</dbReference>
<organism evidence="3 4">
    <name type="scientific">Microvenator marinus</name>
    <dbReference type="NCBI Taxonomy" id="2600177"/>
    <lineage>
        <taxon>Bacteria</taxon>
        <taxon>Deltaproteobacteria</taxon>
        <taxon>Bradymonadales</taxon>
        <taxon>Microvenatoraceae</taxon>
        <taxon>Microvenator</taxon>
    </lineage>
</organism>